<sequence>MGSGYQVTEFAHKFIEEQVKHGDICIDATAGNGNDTEFLCRLVGTTGRVYAFDIQKEALEHTASRLRENGLEERATLLLCGHEYLKETIEKERKKQEKQGGKEEISCVVFNFGYLPGGDHTLGTKAKTSVCAIEQGLKLLKKGGMMSLCIYSGGDTGFEERDTILEYVRTLDSRKYLVICSSWYNRENHPPIPVQIYKL</sequence>
<keyword evidence="1" id="KW-0489">Methyltransferase</keyword>
<accession>A0A391P7H1</accession>
<reference evidence="2" key="1">
    <citation type="submission" date="2018-09" db="EMBL/GenBank/DDBJ databases">
        <title>Draft Genome Sequence of Mediterraneibacter sp. KCTC 15684.</title>
        <authorList>
            <person name="Kim J.S."/>
            <person name="Han K.I."/>
            <person name="Suh M.K."/>
            <person name="Lee K.C."/>
            <person name="Eom M.K."/>
            <person name="Lee J.H."/>
            <person name="Park S.H."/>
            <person name="Kang S.W."/>
            <person name="Park J.E."/>
            <person name="Oh B.S."/>
            <person name="Yu S.Y."/>
            <person name="Choi S.H."/>
            <person name="Lee D.H."/>
            <person name="Yoon H."/>
            <person name="Kim B."/>
            <person name="Yang S.J."/>
            <person name="Lee J.S."/>
        </authorList>
    </citation>
    <scope>NUCLEOTIDE SEQUENCE [LARGE SCALE GENOMIC DNA]</scope>
    <source>
        <strain evidence="2">KCTC 15684</strain>
    </source>
</reference>
<gene>
    <name evidence="1" type="ORF">KGMB01110_27220</name>
</gene>
<protein>
    <submittedName>
        <fullName evidence="1">rRNA methyltransferase</fullName>
    </submittedName>
</protein>
<dbReference type="GO" id="GO:0032259">
    <property type="term" value="P:methylation"/>
    <property type="evidence" value="ECO:0007669"/>
    <property type="project" value="UniProtKB-KW"/>
</dbReference>
<keyword evidence="2" id="KW-1185">Reference proteome</keyword>
<dbReference type="Proteomes" id="UP000265643">
    <property type="component" value="Unassembled WGS sequence"/>
</dbReference>
<dbReference type="SUPFAM" id="SSF53335">
    <property type="entry name" value="S-adenosyl-L-methionine-dependent methyltransferases"/>
    <property type="match status" value="1"/>
</dbReference>
<organism evidence="1 2">
    <name type="scientific">Mediterraneibacter butyricigenes</name>
    <dbReference type="NCBI Taxonomy" id="2316025"/>
    <lineage>
        <taxon>Bacteria</taxon>
        <taxon>Bacillati</taxon>
        <taxon>Bacillota</taxon>
        <taxon>Clostridia</taxon>
        <taxon>Lachnospirales</taxon>
        <taxon>Lachnospiraceae</taxon>
        <taxon>Mediterraneibacter</taxon>
    </lineage>
</organism>
<evidence type="ECO:0000313" key="2">
    <source>
        <dbReference type="Proteomes" id="UP000265643"/>
    </source>
</evidence>
<dbReference type="AlphaFoldDB" id="A0A391P7H1"/>
<keyword evidence="1" id="KW-0808">Transferase</keyword>
<evidence type="ECO:0000313" key="1">
    <source>
        <dbReference type="EMBL" id="GCA68286.1"/>
    </source>
</evidence>
<dbReference type="Pfam" id="PF06962">
    <property type="entry name" value="rRNA_methylase"/>
    <property type="match status" value="1"/>
</dbReference>
<proteinExistence type="predicted"/>
<name>A0A391P7H1_9FIRM</name>
<dbReference type="EMBL" id="BHGK01000001">
    <property type="protein sequence ID" value="GCA68286.1"/>
    <property type="molecule type" value="Genomic_DNA"/>
</dbReference>
<dbReference type="PANTHER" id="PTHR35276:SF1">
    <property type="entry name" value="TRNA (MNM(5)S(2)U34)-METHYLTRANSFERASE, CHLOROPLASTIC"/>
    <property type="match status" value="1"/>
</dbReference>
<comment type="caution">
    <text evidence="1">The sequence shown here is derived from an EMBL/GenBank/DDBJ whole genome shotgun (WGS) entry which is preliminary data.</text>
</comment>
<dbReference type="InterPro" id="IPR010719">
    <property type="entry name" value="MnmM_MeTrfase"/>
</dbReference>
<dbReference type="PANTHER" id="PTHR35276">
    <property type="entry name" value="S-ADENOSYL-L-METHIONINE-DEPENDENT METHYLTRANSFERASES SUPERFAMILY PROTEIN"/>
    <property type="match status" value="1"/>
</dbReference>
<dbReference type="Gene3D" id="3.40.50.150">
    <property type="entry name" value="Vaccinia Virus protein VP39"/>
    <property type="match status" value="1"/>
</dbReference>
<dbReference type="RefSeq" id="WP_119298940.1">
    <property type="nucleotide sequence ID" value="NZ_BHGK01000001.1"/>
</dbReference>
<dbReference type="GO" id="GO:0008168">
    <property type="term" value="F:methyltransferase activity"/>
    <property type="evidence" value="ECO:0007669"/>
    <property type="project" value="UniProtKB-KW"/>
</dbReference>
<dbReference type="InterPro" id="IPR029063">
    <property type="entry name" value="SAM-dependent_MTases_sf"/>
</dbReference>